<dbReference type="PROSITE" id="PS50075">
    <property type="entry name" value="CARRIER"/>
    <property type="match status" value="1"/>
</dbReference>
<dbReference type="HOGENOM" id="CLU_154432_0_0_0"/>
<accession>E6W0J2</accession>
<name>E6W0J2_DESIS</name>
<dbReference type="PROSITE" id="PS00012">
    <property type="entry name" value="PHOSPHOPANTETHEINE"/>
    <property type="match status" value="1"/>
</dbReference>
<dbReference type="AlphaFoldDB" id="E6W0J2"/>
<dbReference type="STRING" id="653733.Selin_0493"/>
<organism evidence="4 5">
    <name type="scientific">Desulfurispirillum indicum (strain ATCC BAA-1389 / DSM 22839 / S5)</name>
    <dbReference type="NCBI Taxonomy" id="653733"/>
    <lineage>
        <taxon>Bacteria</taxon>
        <taxon>Pseudomonadati</taxon>
        <taxon>Chrysiogenota</taxon>
        <taxon>Chrysiogenia</taxon>
        <taxon>Chrysiogenales</taxon>
        <taxon>Chrysiogenaceae</taxon>
        <taxon>Desulfurispirillum</taxon>
    </lineage>
</organism>
<evidence type="ECO:0000313" key="5">
    <source>
        <dbReference type="Proteomes" id="UP000002572"/>
    </source>
</evidence>
<dbReference type="KEGG" id="din:Selin_0493"/>
<dbReference type="EMBL" id="CP002432">
    <property type="protein sequence ID" value="ADU65244.1"/>
    <property type="molecule type" value="Genomic_DNA"/>
</dbReference>
<dbReference type="SUPFAM" id="SSF47336">
    <property type="entry name" value="ACP-like"/>
    <property type="match status" value="1"/>
</dbReference>
<dbReference type="Pfam" id="PF00550">
    <property type="entry name" value="PP-binding"/>
    <property type="match status" value="1"/>
</dbReference>
<dbReference type="RefSeq" id="WP_013505132.1">
    <property type="nucleotide sequence ID" value="NC_014836.1"/>
</dbReference>
<keyword evidence="5" id="KW-1185">Reference proteome</keyword>
<dbReference type="eggNOG" id="COG0236">
    <property type="taxonomic scope" value="Bacteria"/>
</dbReference>
<dbReference type="InterPro" id="IPR036736">
    <property type="entry name" value="ACP-like_sf"/>
</dbReference>
<feature type="domain" description="Carrier" evidence="3">
    <location>
        <begin position="1"/>
        <end position="76"/>
    </location>
</feature>
<keyword evidence="1" id="KW-0596">Phosphopantetheine</keyword>
<gene>
    <name evidence="4" type="ordered locus">Selin_0493</name>
</gene>
<evidence type="ECO:0000313" key="4">
    <source>
        <dbReference type="EMBL" id="ADU65244.1"/>
    </source>
</evidence>
<evidence type="ECO:0000256" key="1">
    <source>
        <dbReference type="ARBA" id="ARBA00022450"/>
    </source>
</evidence>
<dbReference type="OrthoDB" id="5420094at2"/>
<sequence>MQTFHVIQQELSQLLDMESEEIQMDSYVVRDLGAESIDLLELAVALNARFSVPVRDSEIFLKPLRGLLDQCLVEDTDPFACLRRHFPYLSQERCREILGDLEGGPVLQVRDLVSYIDWKSTL</sequence>
<protein>
    <submittedName>
        <fullName evidence="4">Phosphopantetheine-binding protein</fullName>
    </submittedName>
</protein>
<dbReference type="InterPro" id="IPR006162">
    <property type="entry name" value="Ppantetheine_attach_site"/>
</dbReference>
<evidence type="ECO:0000256" key="2">
    <source>
        <dbReference type="ARBA" id="ARBA00022553"/>
    </source>
</evidence>
<evidence type="ECO:0000259" key="3">
    <source>
        <dbReference type="PROSITE" id="PS50075"/>
    </source>
</evidence>
<dbReference type="Proteomes" id="UP000002572">
    <property type="component" value="Chromosome"/>
</dbReference>
<keyword evidence="2" id="KW-0597">Phosphoprotein</keyword>
<reference evidence="4 5" key="1">
    <citation type="submission" date="2010-12" db="EMBL/GenBank/DDBJ databases">
        <title>Complete sequence of Desulfurispirillum indicum S5.</title>
        <authorList>
            <consortium name="US DOE Joint Genome Institute"/>
            <person name="Lucas S."/>
            <person name="Copeland A."/>
            <person name="Lapidus A."/>
            <person name="Cheng J.-F."/>
            <person name="Goodwin L."/>
            <person name="Pitluck S."/>
            <person name="Chertkov O."/>
            <person name="Held B."/>
            <person name="Detter J.C."/>
            <person name="Han C."/>
            <person name="Tapia R."/>
            <person name="Land M."/>
            <person name="Hauser L."/>
            <person name="Kyrpides N."/>
            <person name="Ivanova N."/>
            <person name="Mikhailova N."/>
            <person name="Haggblom M."/>
            <person name="Rauschenbach I."/>
            <person name="Bini E."/>
            <person name="Woyke T."/>
        </authorList>
    </citation>
    <scope>NUCLEOTIDE SEQUENCE [LARGE SCALE GENOMIC DNA]</scope>
    <source>
        <strain evidence="5">ATCC BAA-1389 / DSM 22839 / S5</strain>
    </source>
</reference>
<dbReference type="InterPro" id="IPR009081">
    <property type="entry name" value="PP-bd_ACP"/>
</dbReference>
<proteinExistence type="predicted"/>
<dbReference type="Gene3D" id="1.10.1200.10">
    <property type="entry name" value="ACP-like"/>
    <property type="match status" value="1"/>
</dbReference>
<dbReference type="InParanoid" id="E6W0J2"/>